<proteinExistence type="predicted"/>
<dbReference type="AlphaFoldDB" id="S8EKM4"/>
<name>S8EKM4_FOMSC</name>
<dbReference type="Proteomes" id="UP000015241">
    <property type="component" value="Unassembled WGS sequence"/>
</dbReference>
<dbReference type="STRING" id="743788.S8EKM4"/>
<keyword evidence="3" id="KW-1185">Reference proteome</keyword>
<dbReference type="HOGENOM" id="CLU_076158_0_0_1"/>
<evidence type="ECO:0000256" key="1">
    <source>
        <dbReference type="SAM" id="MobiDB-lite"/>
    </source>
</evidence>
<accession>S8EKM4</accession>
<dbReference type="EMBL" id="KE504126">
    <property type="protein sequence ID" value="EPT04713.1"/>
    <property type="molecule type" value="Genomic_DNA"/>
</dbReference>
<sequence>MSTELVARTPPPPYSLSDPRSHPLKECFTGLLNKQAQIQKLFDFVADSLHQLGPHHPLVEEWAALRQSHRQTYQNSQEHAGRCADFLAYYLEVVVPLSESDVPLSQKRELTRQFLDAIDKYRLDARACSTQFDSLSQRIGRFRVDCGSQRRMAGGFWSTVKDCCAALCEAVSALLNHFVTLVRRLLSGVKNIHVELGPLRMNADFDNSDYSRLLDEYEMQPRRPPTRLEAAVLSLKGKVGEFEDAWDAVRKSCDTLQTQLGLVQSVATPPAYYDLCLEKARRELMLLHECMSAYSQGREPLI</sequence>
<organism evidence="2 3">
    <name type="scientific">Fomitopsis schrenkii</name>
    <name type="common">Brown rot fungus</name>
    <dbReference type="NCBI Taxonomy" id="2126942"/>
    <lineage>
        <taxon>Eukaryota</taxon>
        <taxon>Fungi</taxon>
        <taxon>Dikarya</taxon>
        <taxon>Basidiomycota</taxon>
        <taxon>Agaricomycotina</taxon>
        <taxon>Agaricomycetes</taxon>
        <taxon>Polyporales</taxon>
        <taxon>Fomitopsis</taxon>
    </lineage>
</organism>
<feature type="region of interest" description="Disordered" evidence="1">
    <location>
        <begin position="1"/>
        <end position="21"/>
    </location>
</feature>
<evidence type="ECO:0000313" key="3">
    <source>
        <dbReference type="Proteomes" id="UP000015241"/>
    </source>
</evidence>
<evidence type="ECO:0000313" key="2">
    <source>
        <dbReference type="EMBL" id="EPT04713.1"/>
    </source>
</evidence>
<reference evidence="2 3" key="1">
    <citation type="journal article" date="2012" name="Science">
        <title>The Paleozoic origin of enzymatic lignin decomposition reconstructed from 31 fungal genomes.</title>
        <authorList>
            <person name="Floudas D."/>
            <person name="Binder M."/>
            <person name="Riley R."/>
            <person name="Barry K."/>
            <person name="Blanchette R.A."/>
            <person name="Henrissat B."/>
            <person name="Martinez A.T."/>
            <person name="Otillar R."/>
            <person name="Spatafora J.W."/>
            <person name="Yadav J.S."/>
            <person name="Aerts A."/>
            <person name="Benoit I."/>
            <person name="Boyd A."/>
            <person name="Carlson A."/>
            <person name="Copeland A."/>
            <person name="Coutinho P.M."/>
            <person name="de Vries R.P."/>
            <person name="Ferreira P."/>
            <person name="Findley K."/>
            <person name="Foster B."/>
            <person name="Gaskell J."/>
            <person name="Glotzer D."/>
            <person name="Gorecki P."/>
            <person name="Heitman J."/>
            <person name="Hesse C."/>
            <person name="Hori C."/>
            <person name="Igarashi K."/>
            <person name="Jurgens J.A."/>
            <person name="Kallen N."/>
            <person name="Kersten P."/>
            <person name="Kohler A."/>
            <person name="Kuees U."/>
            <person name="Kumar T.K.A."/>
            <person name="Kuo A."/>
            <person name="LaButti K."/>
            <person name="Larrondo L.F."/>
            <person name="Lindquist E."/>
            <person name="Ling A."/>
            <person name="Lombard V."/>
            <person name="Lucas S."/>
            <person name="Lundell T."/>
            <person name="Martin R."/>
            <person name="McLaughlin D.J."/>
            <person name="Morgenstern I."/>
            <person name="Morin E."/>
            <person name="Murat C."/>
            <person name="Nagy L.G."/>
            <person name="Nolan M."/>
            <person name="Ohm R.A."/>
            <person name="Patyshakuliyeva A."/>
            <person name="Rokas A."/>
            <person name="Ruiz-Duenas F.J."/>
            <person name="Sabat G."/>
            <person name="Salamov A."/>
            <person name="Samejima M."/>
            <person name="Schmutz J."/>
            <person name="Slot J.C."/>
            <person name="St John F."/>
            <person name="Stenlid J."/>
            <person name="Sun H."/>
            <person name="Sun S."/>
            <person name="Syed K."/>
            <person name="Tsang A."/>
            <person name="Wiebenga A."/>
            <person name="Young D."/>
            <person name="Pisabarro A."/>
            <person name="Eastwood D.C."/>
            <person name="Martin F."/>
            <person name="Cullen D."/>
            <person name="Grigoriev I.V."/>
            <person name="Hibbett D.S."/>
        </authorList>
    </citation>
    <scope>NUCLEOTIDE SEQUENCE</scope>
    <source>
        <strain evidence="3">FP-58527</strain>
    </source>
</reference>
<protein>
    <submittedName>
        <fullName evidence="2">Uncharacterized protein</fullName>
    </submittedName>
</protein>
<dbReference type="InParanoid" id="S8EKM4"/>
<dbReference type="OrthoDB" id="2771500at2759"/>
<gene>
    <name evidence="2" type="ORF">FOMPIDRAFT_153028</name>
</gene>